<dbReference type="Proteomes" id="UP001172101">
    <property type="component" value="Unassembled WGS sequence"/>
</dbReference>
<dbReference type="AlphaFoldDB" id="A0AA40ALS0"/>
<protein>
    <submittedName>
        <fullName evidence="1">Uncharacterized protein</fullName>
    </submittedName>
</protein>
<name>A0AA40ALS0_9PEZI</name>
<evidence type="ECO:0000313" key="1">
    <source>
        <dbReference type="EMBL" id="KAK0718196.1"/>
    </source>
</evidence>
<dbReference type="EMBL" id="JAUIRO010000004">
    <property type="protein sequence ID" value="KAK0718196.1"/>
    <property type="molecule type" value="Genomic_DNA"/>
</dbReference>
<comment type="caution">
    <text evidence="1">The sequence shown here is derived from an EMBL/GenBank/DDBJ whole genome shotgun (WGS) entry which is preliminary data.</text>
</comment>
<proteinExistence type="predicted"/>
<organism evidence="1 2">
    <name type="scientific">Lasiosphaeria miniovina</name>
    <dbReference type="NCBI Taxonomy" id="1954250"/>
    <lineage>
        <taxon>Eukaryota</taxon>
        <taxon>Fungi</taxon>
        <taxon>Dikarya</taxon>
        <taxon>Ascomycota</taxon>
        <taxon>Pezizomycotina</taxon>
        <taxon>Sordariomycetes</taxon>
        <taxon>Sordariomycetidae</taxon>
        <taxon>Sordariales</taxon>
        <taxon>Lasiosphaeriaceae</taxon>
        <taxon>Lasiosphaeria</taxon>
    </lineage>
</organism>
<evidence type="ECO:0000313" key="2">
    <source>
        <dbReference type="Proteomes" id="UP001172101"/>
    </source>
</evidence>
<accession>A0AA40ALS0</accession>
<gene>
    <name evidence="1" type="ORF">B0T26DRAFT_712275</name>
</gene>
<reference evidence="1" key="1">
    <citation type="submission" date="2023-06" db="EMBL/GenBank/DDBJ databases">
        <title>Genome-scale phylogeny and comparative genomics of the fungal order Sordariales.</title>
        <authorList>
            <consortium name="Lawrence Berkeley National Laboratory"/>
            <person name="Hensen N."/>
            <person name="Bonometti L."/>
            <person name="Westerberg I."/>
            <person name="Brannstrom I.O."/>
            <person name="Guillou S."/>
            <person name="Cros-Aarteil S."/>
            <person name="Calhoun S."/>
            <person name="Haridas S."/>
            <person name="Kuo A."/>
            <person name="Mondo S."/>
            <person name="Pangilinan J."/>
            <person name="Riley R."/>
            <person name="LaButti K."/>
            <person name="Andreopoulos B."/>
            <person name="Lipzen A."/>
            <person name="Chen C."/>
            <person name="Yanf M."/>
            <person name="Daum C."/>
            <person name="Ng V."/>
            <person name="Clum A."/>
            <person name="Steindorff A."/>
            <person name="Ohm R."/>
            <person name="Martin F."/>
            <person name="Silar P."/>
            <person name="Natvig D."/>
            <person name="Lalanne C."/>
            <person name="Gautier V."/>
            <person name="Ament-velasquez S.L."/>
            <person name="Kruys A."/>
            <person name="Hutchinson M.I."/>
            <person name="Powell A.J."/>
            <person name="Barry K."/>
            <person name="Miller A.N."/>
            <person name="Grigoriev I.V."/>
            <person name="Debuchy R."/>
            <person name="Gladieux P."/>
            <person name="Thoren M.H."/>
            <person name="Johannesson H."/>
        </authorList>
    </citation>
    <scope>NUCLEOTIDE SEQUENCE</scope>
    <source>
        <strain evidence="1">SMH2392-1A</strain>
    </source>
</reference>
<sequence length="69" mass="8091">MAFYSDLTIPTTARYLELYSTTMHIRPTHSKCNLISLTIYKEVFFVYSRSDWSNVFPCLTKCTHFLVTS</sequence>
<keyword evidence="2" id="KW-1185">Reference proteome</keyword>
<dbReference type="RefSeq" id="XP_060296989.1">
    <property type="nucleotide sequence ID" value="XM_060442075.1"/>
</dbReference>
<dbReference type="GeneID" id="85325345"/>